<comment type="catalytic activity">
    <reaction evidence="10">
        <text>4-CDP-2-C-methyl-D-erythritol + ATP = 4-CDP-2-C-methyl-D-erythritol 2-phosphate + ADP + H(+)</text>
        <dbReference type="Rhea" id="RHEA:18437"/>
        <dbReference type="ChEBI" id="CHEBI:15378"/>
        <dbReference type="ChEBI" id="CHEBI:30616"/>
        <dbReference type="ChEBI" id="CHEBI:57823"/>
        <dbReference type="ChEBI" id="CHEBI:57919"/>
        <dbReference type="ChEBI" id="CHEBI:456216"/>
        <dbReference type="EC" id="2.7.1.148"/>
    </reaction>
</comment>
<comment type="similarity">
    <text evidence="1 10">Belongs to the GHMP kinase family. IspE subfamily.</text>
</comment>
<evidence type="ECO:0000256" key="3">
    <source>
        <dbReference type="ARBA" id="ARBA00017473"/>
    </source>
</evidence>
<dbReference type="PANTHER" id="PTHR43527:SF2">
    <property type="entry name" value="4-DIPHOSPHOCYTIDYL-2-C-METHYL-D-ERYTHRITOL KINASE, CHLOROPLASTIC"/>
    <property type="match status" value="1"/>
</dbReference>
<dbReference type="InterPro" id="IPR036554">
    <property type="entry name" value="GHMP_kinase_C_sf"/>
</dbReference>
<dbReference type="AlphaFoldDB" id="A0A848QLG2"/>
<accession>A0A848QLG2</accession>
<keyword evidence="7 10" id="KW-0067">ATP-binding</keyword>
<evidence type="ECO:0000256" key="6">
    <source>
        <dbReference type="ARBA" id="ARBA00022777"/>
    </source>
</evidence>
<feature type="active site" evidence="10">
    <location>
        <position position="9"/>
    </location>
</feature>
<dbReference type="GO" id="GO:0019288">
    <property type="term" value="P:isopentenyl diphosphate biosynthetic process, methylerythritol 4-phosphate pathway"/>
    <property type="evidence" value="ECO:0007669"/>
    <property type="project" value="UniProtKB-UniRule"/>
</dbReference>
<organism evidence="13 14">
    <name type="scientific">Pontixanthobacter rizhaonensis</name>
    <dbReference type="NCBI Taxonomy" id="2730337"/>
    <lineage>
        <taxon>Bacteria</taxon>
        <taxon>Pseudomonadati</taxon>
        <taxon>Pseudomonadota</taxon>
        <taxon>Alphaproteobacteria</taxon>
        <taxon>Sphingomonadales</taxon>
        <taxon>Erythrobacteraceae</taxon>
        <taxon>Pontixanthobacter</taxon>
    </lineage>
</organism>
<evidence type="ECO:0000256" key="8">
    <source>
        <dbReference type="ARBA" id="ARBA00023229"/>
    </source>
</evidence>
<dbReference type="RefSeq" id="WP_170011118.1">
    <property type="nucleotide sequence ID" value="NZ_JABCRE010000002.1"/>
</dbReference>
<feature type="domain" description="GHMP kinase N-terminal" evidence="11">
    <location>
        <begin position="68"/>
        <end position="134"/>
    </location>
</feature>
<evidence type="ECO:0000313" key="14">
    <source>
        <dbReference type="Proteomes" id="UP000561181"/>
    </source>
</evidence>
<protein>
    <recommendedName>
        <fullName evidence="3 10">4-diphosphocytidyl-2-C-methyl-D-erythritol kinase</fullName>
        <shortName evidence="10">CMK</shortName>
        <ecNumber evidence="2 10">2.7.1.148</ecNumber>
    </recommendedName>
    <alternativeName>
        <fullName evidence="9 10">4-(cytidine-5'-diphospho)-2-C-methyl-D-erythritol kinase</fullName>
    </alternativeName>
</protein>
<comment type="function">
    <text evidence="10">Catalyzes the phosphorylation of the position 2 hydroxy group of 4-diphosphocytidyl-2C-methyl-D-erythritol.</text>
</comment>
<evidence type="ECO:0000256" key="1">
    <source>
        <dbReference type="ARBA" id="ARBA00009684"/>
    </source>
</evidence>
<dbReference type="GO" id="GO:0050515">
    <property type="term" value="F:4-(cytidine 5'-diphospho)-2-C-methyl-D-erythritol kinase activity"/>
    <property type="evidence" value="ECO:0007669"/>
    <property type="project" value="UniProtKB-UniRule"/>
</dbReference>
<dbReference type="InterPro" id="IPR006204">
    <property type="entry name" value="GHMP_kinase_N_dom"/>
</dbReference>
<evidence type="ECO:0000313" key="13">
    <source>
        <dbReference type="EMBL" id="NMW31560.1"/>
    </source>
</evidence>
<comment type="pathway">
    <text evidence="10">Isoprenoid biosynthesis; isopentenyl diphosphate biosynthesis via DXP pathway; isopentenyl diphosphate from 1-deoxy-D-xylulose 5-phosphate: step 3/6.</text>
</comment>
<evidence type="ECO:0000256" key="4">
    <source>
        <dbReference type="ARBA" id="ARBA00022679"/>
    </source>
</evidence>
<keyword evidence="5 10" id="KW-0547">Nucleotide-binding</keyword>
<dbReference type="SUPFAM" id="SSF55060">
    <property type="entry name" value="GHMP Kinase, C-terminal domain"/>
    <property type="match status" value="1"/>
</dbReference>
<dbReference type="InterPro" id="IPR004424">
    <property type="entry name" value="IspE"/>
</dbReference>
<dbReference type="EMBL" id="JABCRE010000002">
    <property type="protein sequence ID" value="NMW31560.1"/>
    <property type="molecule type" value="Genomic_DNA"/>
</dbReference>
<proteinExistence type="inferred from homology"/>
<dbReference type="Proteomes" id="UP000561181">
    <property type="component" value="Unassembled WGS sequence"/>
</dbReference>
<feature type="active site" evidence="10">
    <location>
        <position position="129"/>
    </location>
</feature>
<comment type="caution">
    <text evidence="13">The sequence shown here is derived from an EMBL/GenBank/DDBJ whole genome shotgun (WGS) entry which is preliminary data.</text>
</comment>
<dbReference type="Pfam" id="PF00288">
    <property type="entry name" value="GHMP_kinases_N"/>
    <property type="match status" value="1"/>
</dbReference>
<reference evidence="13 14" key="1">
    <citation type="submission" date="2020-04" db="EMBL/GenBank/DDBJ databases">
        <authorList>
            <person name="Liu A."/>
        </authorList>
    </citation>
    <scope>NUCLEOTIDE SEQUENCE [LARGE SCALE GENOMIC DNA]</scope>
    <source>
        <strain evidence="13 14">RZ02</strain>
    </source>
</reference>
<dbReference type="GO" id="GO:0016114">
    <property type="term" value="P:terpenoid biosynthetic process"/>
    <property type="evidence" value="ECO:0007669"/>
    <property type="project" value="UniProtKB-UniRule"/>
</dbReference>
<dbReference type="EC" id="2.7.1.148" evidence="2 10"/>
<dbReference type="UniPathway" id="UPA00056">
    <property type="reaction ID" value="UER00094"/>
</dbReference>
<dbReference type="InterPro" id="IPR013750">
    <property type="entry name" value="GHMP_kinase_C_dom"/>
</dbReference>
<evidence type="ECO:0000259" key="12">
    <source>
        <dbReference type="Pfam" id="PF08544"/>
    </source>
</evidence>
<keyword evidence="4 10" id="KW-0808">Transferase</keyword>
<evidence type="ECO:0000256" key="9">
    <source>
        <dbReference type="ARBA" id="ARBA00032554"/>
    </source>
</evidence>
<dbReference type="InterPro" id="IPR020568">
    <property type="entry name" value="Ribosomal_Su5_D2-typ_SF"/>
</dbReference>
<evidence type="ECO:0000259" key="11">
    <source>
        <dbReference type="Pfam" id="PF00288"/>
    </source>
</evidence>
<dbReference type="Pfam" id="PF08544">
    <property type="entry name" value="GHMP_kinases_C"/>
    <property type="match status" value="1"/>
</dbReference>
<dbReference type="NCBIfam" id="NF011202">
    <property type="entry name" value="PRK14608.1"/>
    <property type="match status" value="1"/>
</dbReference>
<dbReference type="HAMAP" id="MF_00061">
    <property type="entry name" value="IspE"/>
    <property type="match status" value="1"/>
</dbReference>
<evidence type="ECO:0000256" key="7">
    <source>
        <dbReference type="ARBA" id="ARBA00022840"/>
    </source>
</evidence>
<name>A0A848QLG2_9SPHN</name>
<dbReference type="NCBIfam" id="TIGR00154">
    <property type="entry name" value="ispE"/>
    <property type="match status" value="1"/>
</dbReference>
<keyword evidence="6 10" id="KW-0418">Kinase</keyword>
<dbReference type="GO" id="GO:0005524">
    <property type="term" value="F:ATP binding"/>
    <property type="evidence" value="ECO:0007669"/>
    <property type="project" value="UniProtKB-UniRule"/>
</dbReference>
<keyword evidence="8 10" id="KW-0414">Isoprene biosynthesis</keyword>
<dbReference type="InterPro" id="IPR014721">
    <property type="entry name" value="Ribsml_uS5_D2-typ_fold_subgr"/>
</dbReference>
<sequence>MPTETAYAKINLALHVRARRDDGYHELETLFAFVDQGDLLSASSADIDQLKTVGEFGGQLADPMDNIVAKTLSVLPRSQGLEIVMEKNLPVAAGLGGGSADAGAVFRIVRELYRLPDDWQDRAAKLGADVPACVDSLTCIGRGTGTELEAIDSDLTGTPVLLVNPRVPLATGPVFTAWDGNDRGPMPTGSVSEIAMNGRNDLEGPALSLCPQIGDVLKALKTSDAFLVRMSGSGATCFALFKEDASMRAASEEIAHHQPEWWQMQGKLR</sequence>
<dbReference type="PANTHER" id="PTHR43527">
    <property type="entry name" value="4-DIPHOSPHOCYTIDYL-2-C-METHYL-D-ERYTHRITOL KINASE, CHLOROPLASTIC"/>
    <property type="match status" value="1"/>
</dbReference>
<feature type="domain" description="GHMP kinase C-terminal" evidence="12">
    <location>
        <begin position="196"/>
        <end position="254"/>
    </location>
</feature>
<dbReference type="SUPFAM" id="SSF54211">
    <property type="entry name" value="Ribosomal protein S5 domain 2-like"/>
    <property type="match status" value="1"/>
</dbReference>
<keyword evidence="14" id="KW-1185">Reference proteome</keyword>
<dbReference type="Gene3D" id="3.30.70.890">
    <property type="entry name" value="GHMP kinase, C-terminal domain"/>
    <property type="match status" value="1"/>
</dbReference>
<evidence type="ECO:0000256" key="5">
    <source>
        <dbReference type="ARBA" id="ARBA00022741"/>
    </source>
</evidence>
<gene>
    <name evidence="10" type="primary">ispE</name>
    <name evidence="13" type="ORF">HKD42_05765</name>
</gene>
<evidence type="ECO:0000256" key="2">
    <source>
        <dbReference type="ARBA" id="ARBA00012052"/>
    </source>
</evidence>
<dbReference type="PIRSF" id="PIRSF010376">
    <property type="entry name" value="IspE"/>
    <property type="match status" value="1"/>
</dbReference>
<feature type="binding site" evidence="10">
    <location>
        <begin position="90"/>
        <end position="100"/>
    </location>
    <ligand>
        <name>ATP</name>
        <dbReference type="ChEBI" id="CHEBI:30616"/>
    </ligand>
</feature>
<evidence type="ECO:0000256" key="10">
    <source>
        <dbReference type="HAMAP-Rule" id="MF_00061"/>
    </source>
</evidence>
<dbReference type="Gene3D" id="3.30.230.10">
    <property type="match status" value="1"/>
</dbReference>